<reference evidence="1 2" key="1">
    <citation type="submission" date="2018-11" db="EMBL/GenBank/DDBJ databases">
        <authorList>
            <consortium name="Pathogen Informatics"/>
        </authorList>
    </citation>
    <scope>NUCLEOTIDE SEQUENCE [LARGE SCALE GENOMIC DNA]</scope>
    <source>
        <strain evidence="1 2">Zambia</strain>
    </source>
</reference>
<organism evidence="1 2">
    <name type="scientific">Schistosoma margrebowiei</name>
    <dbReference type="NCBI Taxonomy" id="48269"/>
    <lineage>
        <taxon>Eukaryota</taxon>
        <taxon>Metazoa</taxon>
        <taxon>Spiralia</taxon>
        <taxon>Lophotrochozoa</taxon>
        <taxon>Platyhelminthes</taxon>
        <taxon>Trematoda</taxon>
        <taxon>Digenea</taxon>
        <taxon>Strigeidida</taxon>
        <taxon>Schistosomatoidea</taxon>
        <taxon>Schistosomatidae</taxon>
        <taxon>Schistosoma</taxon>
    </lineage>
</organism>
<protein>
    <submittedName>
        <fullName evidence="1">Uncharacterized protein</fullName>
    </submittedName>
</protein>
<keyword evidence="2" id="KW-1185">Reference proteome</keyword>
<dbReference type="AlphaFoldDB" id="A0A183N7E6"/>
<name>A0A183N7E6_9TREM</name>
<dbReference type="Proteomes" id="UP000277204">
    <property type="component" value="Unassembled WGS sequence"/>
</dbReference>
<evidence type="ECO:0000313" key="1">
    <source>
        <dbReference type="EMBL" id="VDP50421.1"/>
    </source>
</evidence>
<evidence type="ECO:0000313" key="2">
    <source>
        <dbReference type="Proteomes" id="UP000277204"/>
    </source>
</evidence>
<gene>
    <name evidence="1" type="ORF">SMRZ_LOCUS24221</name>
</gene>
<accession>A0A183N7E6</accession>
<proteinExistence type="predicted"/>
<dbReference type="EMBL" id="UZAI01020243">
    <property type="protein sequence ID" value="VDP50421.1"/>
    <property type="molecule type" value="Genomic_DNA"/>
</dbReference>
<sequence length="74" mass="8892">MQFDDFHSLSPIYIHRLFLIFPSAETWFILFHSRLLLMVSSDQRTLSILRRQLCIHTCTFSMMIVLVFHTVELF</sequence>